<dbReference type="PROSITE" id="PS50157">
    <property type="entry name" value="ZINC_FINGER_C2H2_2"/>
    <property type="match status" value="2"/>
</dbReference>
<evidence type="ECO:0000256" key="5">
    <source>
        <dbReference type="ARBA" id="ARBA00022833"/>
    </source>
</evidence>
<keyword evidence="3" id="KW-0677">Repeat</keyword>
<dbReference type="KEGG" id="ovi:T265_10567"/>
<comment type="subcellular location">
    <subcellularLocation>
        <location evidence="1">Nucleus</location>
    </subcellularLocation>
</comment>
<evidence type="ECO:0000256" key="6">
    <source>
        <dbReference type="ARBA" id="ARBA00023242"/>
    </source>
</evidence>
<dbReference type="GeneID" id="20324735"/>
<dbReference type="GO" id="GO:0000978">
    <property type="term" value="F:RNA polymerase II cis-regulatory region sequence-specific DNA binding"/>
    <property type="evidence" value="ECO:0007669"/>
    <property type="project" value="TreeGrafter"/>
</dbReference>
<evidence type="ECO:0000256" key="1">
    <source>
        <dbReference type="ARBA" id="ARBA00004123"/>
    </source>
</evidence>
<evidence type="ECO:0000256" key="3">
    <source>
        <dbReference type="ARBA" id="ARBA00022737"/>
    </source>
</evidence>
<dbReference type="RefSeq" id="XP_009175239.1">
    <property type="nucleotide sequence ID" value="XM_009176975.1"/>
</dbReference>
<keyword evidence="4" id="KW-0863">Zinc-finger</keyword>
<name>A0A074Z1U4_OPIVI</name>
<keyword evidence="8" id="KW-1185">Reference proteome</keyword>
<dbReference type="Proteomes" id="UP000054324">
    <property type="component" value="Unassembled WGS sequence"/>
</dbReference>
<evidence type="ECO:0000256" key="2">
    <source>
        <dbReference type="ARBA" id="ARBA00022723"/>
    </source>
</evidence>
<dbReference type="CTD" id="20324735"/>
<dbReference type="PANTHER" id="PTHR24388">
    <property type="entry name" value="ZINC FINGER PROTEIN"/>
    <property type="match status" value="1"/>
</dbReference>
<dbReference type="EMBL" id="KL597002">
    <property type="protein sequence ID" value="KER21016.1"/>
    <property type="molecule type" value="Genomic_DNA"/>
</dbReference>
<dbReference type="GO" id="GO:0000981">
    <property type="term" value="F:DNA-binding transcription factor activity, RNA polymerase II-specific"/>
    <property type="evidence" value="ECO:0007669"/>
    <property type="project" value="TreeGrafter"/>
</dbReference>
<dbReference type="InterPro" id="IPR013087">
    <property type="entry name" value="Znf_C2H2_type"/>
</dbReference>
<dbReference type="PANTHER" id="PTHR24388:SF54">
    <property type="entry name" value="PROTEIN ESCARGOT"/>
    <property type="match status" value="1"/>
</dbReference>
<dbReference type="AlphaFoldDB" id="A0A074Z1U4"/>
<dbReference type="GO" id="GO:0008270">
    <property type="term" value="F:zinc ion binding"/>
    <property type="evidence" value="ECO:0007669"/>
    <property type="project" value="UniProtKB-KW"/>
</dbReference>
<organism evidence="7 8">
    <name type="scientific">Opisthorchis viverrini</name>
    <name type="common">Southeast Asian liver fluke</name>
    <dbReference type="NCBI Taxonomy" id="6198"/>
    <lineage>
        <taxon>Eukaryota</taxon>
        <taxon>Metazoa</taxon>
        <taxon>Spiralia</taxon>
        <taxon>Lophotrochozoa</taxon>
        <taxon>Platyhelminthes</taxon>
        <taxon>Trematoda</taxon>
        <taxon>Digenea</taxon>
        <taxon>Opisthorchiida</taxon>
        <taxon>Opisthorchiata</taxon>
        <taxon>Opisthorchiidae</taxon>
        <taxon>Opisthorchis</taxon>
    </lineage>
</organism>
<gene>
    <name evidence="7" type="ORF">T265_10567</name>
</gene>
<keyword evidence="2" id="KW-0479">Metal-binding</keyword>
<keyword evidence="5" id="KW-0862">Zinc</keyword>
<dbReference type="InterPro" id="IPR036236">
    <property type="entry name" value="Znf_C2H2_sf"/>
</dbReference>
<dbReference type="InterPro" id="IPR050527">
    <property type="entry name" value="Snail/Krueppel_Znf"/>
</dbReference>
<dbReference type="OrthoDB" id="654211at2759"/>
<evidence type="ECO:0000313" key="7">
    <source>
        <dbReference type="EMBL" id="KER21016.1"/>
    </source>
</evidence>
<dbReference type="STRING" id="6198.A0A074Z1U4"/>
<dbReference type="SUPFAM" id="SSF57667">
    <property type="entry name" value="beta-beta-alpha zinc fingers"/>
    <property type="match status" value="2"/>
</dbReference>
<accession>A0A074Z1U4</accession>
<dbReference type="PROSITE" id="PS00028">
    <property type="entry name" value="ZINC_FINGER_C2H2_1"/>
    <property type="match status" value="2"/>
</dbReference>
<proteinExistence type="predicted"/>
<keyword evidence="6" id="KW-0539">Nucleus</keyword>
<sequence length="463" mass="51561">MDIKVDVEVYDKFNGLKSKYNMESSSDNAFLLHILDHMDKCNHEENRMDVTSPVDVKVDMDTESQLKKRFCPECKYSTGSPADLCEHFESVHPGNGSFSCTCGDQYCRLPDFLQHYVDCPVAATDLQDTTVDVQGRISSSLQHTRLKLDLLDDNSTTTETYHSYHHPSVAPVPGPSKEKPYGCPKCFKGFKSKSLLDQHMHLHYPPRYKCRWCANVYRWPPAYYHHKQKCKKRPTHGNTVGSNSYASSPGKCSPENTDDADVQNGNFTIAQKALAHFINLHTLAFPQTDKLDIPPFAPLNGQFPSCQPTCVCSEVFPTIPKYFEHVKSCPRMLTASSALSGVSPVLFPAALGVDFSTNLASERSEQDAPAEDLSLSKETCVYNHSAPAGIFSCSICSKDFNSKLSLKQHVDGKHRAEGKYLCPTCGKRYRWGASFYYHKKTCIAPGVASAMAAQTPELLATHT</sequence>
<evidence type="ECO:0000256" key="4">
    <source>
        <dbReference type="ARBA" id="ARBA00022771"/>
    </source>
</evidence>
<dbReference type="GO" id="GO:0005634">
    <property type="term" value="C:nucleus"/>
    <property type="evidence" value="ECO:0007669"/>
    <property type="project" value="UniProtKB-SubCell"/>
</dbReference>
<dbReference type="SMART" id="SM00355">
    <property type="entry name" value="ZnF_C2H2"/>
    <property type="match status" value="5"/>
</dbReference>
<protein>
    <submittedName>
        <fullName evidence="7">Uncharacterized protein</fullName>
    </submittedName>
</protein>
<dbReference type="Gene3D" id="3.30.160.60">
    <property type="entry name" value="Classic Zinc Finger"/>
    <property type="match status" value="2"/>
</dbReference>
<evidence type="ECO:0000313" key="8">
    <source>
        <dbReference type="Proteomes" id="UP000054324"/>
    </source>
</evidence>
<reference evidence="7 8" key="1">
    <citation type="submission" date="2013-11" db="EMBL/GenBank/DDBJ databases">
        <title>Opisthorchis viverrini - life in the bile duct.</title>
        <authorList>
            <person name="Young N.D."/>
            <person name="Nagarajan N."/>
            <person name="Lin S.J."/>
            <person name="Korhonen P.K."/>
            <person name="Jex A.R."/>
            <person name="Hall R.S."/>
            <person name="Safavi-Hemami H."/>
            <person name="Kaewkong W."/>
            <person name="Bertrand D."/>
            <person name="Gao S."/>
            <person name="Seet Q."/>
            <person name="Wongkham S."/>
            <person name="Teh B.T."/>
            <person name="Wongkham C."/>
            <person name="Intapan P.M."/>
            <person name="Maleewong W."/>
            <person name="Yang X."/>
            <person name="Hu M."/>
            <person name="Wang Z."/>
            <person name="Hofmann A."/>
            <person name="Sternberg P.W."/>
            <person name="Tan P."/>
            <person name="Wang J."/>
            <person name="Gasser R.B."/>
        </authorList>
    </citation>
    <scope>NUCLEOTIDE SEQUENCE [LARGE SCALE GENOMIC DNA]</scope>
</reference>